<dbReference type="SUPFAM" id="SSF56672">
    <property type="entry name" value="DNA/RNA polymerases"/>
    <property type="match status" value="1"/>
</dbReference>
<dbReference type="PROSITE" id="PS50878">
    <property type="entry name" value="RT_POL"/>
    <property type="match status" value="1"/>
</dbReference>
<keyword evidence="1" id="KW-0472">Membrane</keyword>
<reference evidence="3" key="2">
    <citation type="submission" date="2025-08" db="UniProtKB">
        <authorList>
            <consortium name="Ensembl"/>
        </authorList>
    </citation>
    <scope>IDENTIFICATION</scope>
</reference>
<dbReference type="Ensembl" id="ENSACAT00000052491.1">
    <property type="protein sequence ID" value="ENSACAP00000024410.1"/>
    <property type="gene ID" value="ENSACAG00000039286.1"/>
</dbReference>
<feature type="transmembrane region" description="Helical" evidence="1">
    <location>
        <begin position="314"/>
        <end position="338"/>
    </location>
</feature>
<accession>A0A803SN70</accession>
<feature type="transmembrane region" description="Helical" evidence="1">
    <location>
        <begin position="290"/>
        <end position="308"/>
    </location>
</feature>
<evidence type="ECO:0000259" key="2">
    <source>
        <dbReference type="PROSITE" id="PS50878"/>
    </source>
</evidence>
<feature type="transmembrane region" description="Helical" evidence="1">
    <location>
        <begin position="251"/>
        <end position="269"/>
    </location>
</feature>
<dbReference type="Proteomes" id="UP000001646">
    <property type="component" value="Chromosome 6"/>
</dbReference>
<dbReference type="InterPro" id="IPR000477">
    <property type="entry name" value="RT_dom"/>
</dbReference>
<evidence type="ECO:0000313" key="4">
    <source>
        <dbReference type="Proteomes" id="UP000001646"/>
    </source>
</evidence>
<dbReference type="PANTHER" id="PTHR31635">
    <property type="entry name" value="REVERSE TRANSCRIPTASE DOMAIN-CONTAINING PROTEIN-RELATED"/>
    <property type="match status" value="1"/>
</dbReference>
<dbReference type="AlphaFoldDB" id="A0A803SN70"/>
<organism evidence="3 4">
    <name type="scientific">Anolis carolinensis</name>
    <name type="common">Green anole</name>
    <name type="synonym">American chameleon</name>
    <dbReference type="NCBI Taxonomy" id="28377"/>
    <lineage>
        <taxon>Eukaryota</taxon>
        <taxon>Metazoa</taxon>
        <taxon>Chordata</taxon>
        <taxon>Craniata</taxon>
        <taxon>Vertebrata</taxon>
        <taxon>Euteleostomi</taxon>
        <taxon>Lepidosauria</taxon>
        <taxon>Squamata</taxon>
        <taxon>Bifurcata</taxon>
        <taxon>Unidentata</taxon>
        <taxon>Episquamata</taxon>
        <taxon>Toxicofera</taxon>
        <taxon>Iguania</taxon>
        <taxon>Dactyloidae</taxon>
        <taxon>Anolis</taxon>
    </lineage>
</organism>
<keyword evidence="1" id="KW-1133">Transmembrane helix</keyword>
<dbReference type="InParanoid" id="A0A803SN70"/>
<feature type="domain" description="Reverse transcriptase" evidence="2">
    <location>
        <begin position="1"/>
        <end position="110"/>
    </location>
</feature>
<protein>
    <recommendedName>
        <fullName evidence="2">Reverse transcriptase domain-containing protein</fullName>
    </recommendedName>
</protein>
<proteinExistence type="predicted"/>
<evidence type="ECO:0000256" key="1">
    <source>
        <dbReference type="SAM" id="Phobius"/>
    </source>
</evidence>
<dbReference type="GeneTree" id="ENSGT01150000286916"/>
<dbReference type="Pfam" id="PF00078">
    <property type="entry name" value="RVT_1"/>
    <property type="match status" value="1"/>
</dbReference>
<reference evidence="3 4" key="1">
    <citation type="submission" date="2009-12" db="EMBL/GenBank/DDBJ databases">
        <title>The Genome Sequence of Anolis carolinensis (Green Anole Lizard).</title>
        <authorList>
            <consortium name="The Genome Sequencing Platform"/>
            <person name="Di Palma F."/>
            <person name="Alfoldi J."/>
            <person name="Heiman D."/>
            <person name="Young S."/>
            <person name="Grabherr M."/>
            <person name="Johnson J."/>
            <person name="Lander E.S."/>
            <person name="Lindblad-Toh K."/>
        </authorList>
    </citation>
    <scope>NUCLEOTIDE SEQUENCE [LARGE SCALE GENOMIC DNA]</scope>
    <source>
        <strain evidence="3 4">JBL SC #1</strain>
    </source>
</reference>
<keyword evidence="1" id="KW-0812">Transmembrane</keyword>
<reference evidence="3" key="3">
    <citation type="submission" date="2025-09" db="UniProtKB">
        <authorList>
            <consortium name="Ensembl"/>
        </authorList>
    </citation>
    <scope>IDENTIFICATION</scope>
</reference>
<dbReference type="InterPro" id="IPR043502">
    <property type="entry name" value="DNA/RNA_pol_sf"/>
</dbReference>
<dbReference type="PANTHER" id="PTHR31635:SF196">
    <property type="entry name" value="REVERSE TRANSCRIPTASE DOMAIN-CONTAINING PROTEIN-RELATED"/>
    <property type="match status" value="1"/>
</dbReference>
<evidence type="ECO:0000313" key="3">
    <source>
        <dbReference type="Ensembl" id="ENSACAP00000024410.1"/>
    </source>
</evidence>
<sequence>LSPLIFIMALETLLKAIKKDTNLQGIRLDKQDYKYRAFADDVICIIENPIQNIQNWISKIEEFGKVAGLKINKKKTMILTKNMSKKKQKELQDIVGLETPSKIKYLGIWISAKNNQLLDLNYTRIWKEIKSDLEKWKNLNVSLLERIAVIKMNILPKLLYLFQNIPIIRNTKLLKDWQKEVMRFIWKSKKARIKYSTMISRKTQGGFGVPDLKLYHDACALCWLKDWVKLEKTKILNLAGHELRKGCYCCIVILFYGQCLFVYLFVCLLRKFTIKIICKKKKKIREVGTLYLFYYLYIILVVIHYFKSLSTNRVLINCLPLLLLLCELLFSPFSFSFLPSLGCKL</sequence>
<keyword evidence="4" id="KW-1185">Reference proteome</keyword>
<name>A0A803SN70_ANOCA</name>